<evidence type="ECO:0000256" key="2">
    <source>
        <dbReference type="ARBA" id="ARBA00022679"/>
    </source>
</evidence>
<dbReference type="InterPro" id="IPR031358">
    <property type="entry name" value="Stealth_CR1"/>
</dbReference>
<keyword evidence="2" id="KW-0808">Transferase</keyword>
<comment type="caution">
    <text evidence="6">The sequence shown here is derived from an EMBL/GenBank/DDBJ whole genome shotgun (WGS) entry which is preliminary data.</text>
</comment>
<comment type="similarity">
    <text evidence="1">Belongs to the stealth family.</text>
</comment>
<dbReference type="Pfam" id="PF17101">
    <property type="entry name" value="Stealth_CR1"/>
    <property type="match status" value="1"/>
</dbReference>
<dbReference type="PANTHER" id="PTHR24045:SF0">
    <property type="entry name" value="N-ACETYLGLUCOSAMINE-1-PHOSPHOTRANSFERASE SUBUNITS ALPHA_BETA"/>
    <property type="match status" value="1"/>
</dbReference>
<keyword evidence="7" id="KW-1185">Reference proteome</keyword>
<dbReference type="PANTHER" id="PTHR24045">
    <property type="match status" value="1"/>
</dbReference>
<dbReference type="RefSeq" id="WP_404671889.1">
    <property type="nucleotide sequence ID" value="NZ_JBJDPD010000003.1"/>
</dbReference>
<accession>A0ABW8L981</accession>
<protein>
    <submittedName>
        <fullName evidence="6">Stealth CR1 domain-containing protein</fullName>
    </submittedName>
</protein>
<dbReference type="Pfam" id="PF11380">
    <property type="entry name" value="Stealth_CR2"/>
    <property type="match status" value="1"/>
</dbReference>
<dbReference type="InterPro" id="IPR047141">
    <property type="entry name" value="Stealth"/>
</dbReference>
<evidence type="ECO:0000256" key="3">
    <source>
        <dbReference type="ARBA" id="ARBA00023169"/>
    </source>
</evidence>
<evidence type="ECO:0000259" key="4">
    <source>
        <dbReference type="Pfam" id="PF11380"/>
    </source>
</evidence>
<evidence type="ECO:0000259" key="5">
    <source>
        <dbReference type="Pfam" id="PF17101"/>
    </source>
</evidence>
<evidence type="ECO:0000313" key="6">
    <source>
        <dbReference type="EMBL" id="MFK4000444.1"/>
    </source>
</evidence>
<evidence type="ECO:0000313" key="7">
    <source>
        <dbReference type="Proteomes" id="UP001620234"/>
    </source>
</evidence>
<dbReference type="EMBL" id="JBJDPD010000003">
    <property type="protein sequence ID" value="MFK4000444.1"/>
    <property type="molecule type" value="Genomic_DNA"/>
</dbReference>
<reference evidence="6 7" key="1">
    <citation type="submission" date="2024-11" db="EMBL/GenBank/DDBJ databases">
        <title>The Natural Products Discovery Center: Release of the First 8490 Sequenced Strains for Exploring Actinobacteria Biosynthetic Diversity.</title>
        <authorList>
            <person name="Kalkreuter E."/>
            <person name="Kautsar S.A."/>
            <person name="Yang D."/>
            <person name="Bader C.D."/>
            <person name="Teijaro C.N."/>
            <person name="Fluegel L."/>
            <person name="Davis C.M."/>
            <person name="Simpson J.R."/>
            <person name="Lauterbach L."/>
            <person name="Steele A.D."/>
            <person name="Gui C."/>
            <person name="Meng S."/>
            <person name="Li G."/>
            <person name="Viehrig K."/>
            <person name="Ye F."/>
            <person name="Su P."/>
            <person name="Kiefer A.F."/>
            <person name="Nichols A."/>
            <person name="Cepeda A.J."/>
            <person name="Yan W."/>
            <person name="Fan B."/>
            <person name="Jiang Y."/>
            <person name="Adhikari A."/>
            <person name="Zheng C.-J."/>
            <person name="Schuster L."/>
            <person name="Cowan T.M."/>
            <person name="Smanski M.J."/>
            <person name="Chevrette M.G."/>
            <person name="De Carvalho L.P.S."/>
            <person name="Shen B."/>
        </authorList>
    </citation>
    <scope>NUCLEOTIDE SEQUENCE [LARGE SCALE GENOMIC DNA]</scope>
    <source>
        <strain evidence="6 7">NPDC077433</strain>
    </source>
</reference>
<dbReference type="Proteomes" id="UP001620234">
    <property type="component" value="Unassembled WGS sequence"/>
</dbReference>
<dbReference type="InterPro" id="IPR021520">
    <property type="entry name" value="Stealth_CR2"/>
</dbReference>
<feature type="domain" description="Stealth protein CR2 conserved region 2" evidence="4">
    <location>
        <begin position="45"/>
        <end position="156"/>
    </location>
</feature>
<feature type="domain" description="Stealth protein CR1 conserved region 1" evidence="5">
    <location>
        <begin position="10"/>
        <end position="34"/>
    </location>
</feature>
<name>A0ABW8L981_9GAMM</name>
<organism evidence="6 7">
    <name type="scientific">Psychrobacter namhaensis</name>
    <dbReference type="NCBI Taxonomy" id="292734"/>
    <lineage>
        <taxon>Bacteria</taxon>
        <taxon>Pseudomonadati</taxon>
        <taxon>Pseudomonadota</taxon>
        <taxon>Gammaproteobacteria</taxon>
        <taxon>Moraxellales</taxon>
        <taxon>Moraxellaceae</taxon>
        <taxon>Psychrobacter</taxon>
    </lineage>
</organism>
<proteinExistence type="inferred from homology"/>
<evidence type="ECO:0000256" key="1">
    <source>
        <dbReference type="ARBA" id="ARBA00007583"/>
    </source>
</evidence>
<sequence>MKQPDGKTLDVVIAWVDGDDPRLKQKREAYKSGKSVASEAVTATRFASDDEIYYNIASIIKYVPFCRHIYVVTDQQRPAFIDEFAKQNICSADKIRIIDHKDIFSGYEQYLPTFNTRSIETMIWNIEGLSAHFIYMNDDFFFNQPVTINDFLDNEKLIIHGHWRKNAALNAKLNVRKSRFKLFGTPIQPSHTVAQMLSAKVLGMDRFFEIHHYPHIIDKNILKNHLLSNPDFLIEQIKYKFRNVAQVNPVTLMNHLKIKKDEAELKPNIPVNYLKNKSSVEDFIVTLENETVKYGCIQSLDLLEPDLQKKVSQAMTHKFSAYLPRSVVKNSSE</sequence>
<gene>
    <name evidence="6" type="ORF">ACI2I3_03705</name>
</gene>
<keyword evidence="3" id="KW-0270">Exopolysaccharide synthesis</keyword>